<dbReference type="InterPro" id="IPR036291">
    <property type="entry name" value="NAD(P)-bd_dom_sf"/>
</dbReference>
<evidence type="ECO:0000256" key="1">
    <source>
        <dbReference type="ARBA" id="ARBA00006484"/>
    </source>
</evidence>
<dbReference type="InterPro" id="IPR045313">
    <property type="entry name" value="CBR1-like"/>
</dbReference>
<dbReference type="EC" id="1.1.1.184" evidence="4"/>
<reference evidence="6" key="2">
    <citation type="submission" date="2021-01" db="UniProtKB">
        <authorList>
            <consortium name="EnsemblMetazoa"/>
        </authorList>
    </citation>
    <scope>IDENTIFICATION</scope>
</reference>
<dbReference type="RefSeq" id="XP_011667501.2">
    <property type="nucleotide sequence ID" value="XM_011669199.2"/>
</dbReference>
<dbReference type="PANTHER" id="PTHR43963">
    <property type="entry name" value="CARBONYL REDUCTASE 1-RELATED"/>
    <property type="match status" value="1"/>
</dbReference>
<dbReference type="Gene3D" id="3.40.50.720">
    <property type="entry name" value="NAD(P)-binding Rossmann-like Domain"/>
    <property type="match status" value="1"/>
</dbReference>
<dbReference type="AlphaFoldDB" id="A0A7M7HGS0"/>
<sequence>MPLKVAVVTGSNTGVGLSMVRALCKHFSENGAVYLTARNEERGLHAVEVLKKEGLNPRFHLLDVNDVTSMEKLRDDIKTEHGGVDILVNNAGILSKDNIPLYEQAVESIKTNYHGVLLMTNTFLPIIRDGGRVVHLASLVAARTFYNISEELQQRFKEVSTVEGVTGLMDEFIEASKEGDPTTKGWLDFAYGISKLGVAGLTKVQGENVSKDTSKKDVLINCCCPGYIRSNMTAHHTGEDTKGMISPDQGADTPIYLSLLPAGTNDIQGKFVSKRTVKNFFKDDIRPVTFD</sequence>
<dbReference type="CDD" id="cd05324">
    <property type="entry name" value="carb_red_PTCR-like_SDR_c"/>
    <property type="match status" value="1"/>
</dbReference>
<name>A0A7M7HGS0_STRPU</name>
<proteinExistence type="inferred from homology"/>
<dbReference type="OrthoDB" id="7289984at2759"/>
<dbReference type="InParanoid" id="A0A7M7HGS0"/>
<keyword evidence="3" id="KW-0560">Oxidoreductase</keyword>
<keyword evidence="2" id="KW-0521">NADP</keyword>
<reference evidence="7" key="1">
    <citation type="submission" date="2015-02" db="EMBL/GenBank/DDBJ databases">
        <title>Genome sequencing for Strongylocentrotus purpuratus.</title>
        <authorList>
            <person name="Murali S."/>
            <person name="Liu Y."/>
            <person name="Vee V."/>
            <person name="English A."/>
            <person name="Wang M."/>
            <person name="Skinner E."/>
            <person name="Han Y."/>
            <person name="Muzny D.M."/>
            <person name="Worley K.C."/>
            <person name="Gibbs R.A."/>
        </authorList>
    </citation>
    <scope>NUCLEOTIDE SEQUENCE</scope>
</reference>
<dbReference type="OMA" id="CNQWAIG"/>
<evidence type="ECO:0000313" key="6">
    <source>
        <dbReference type="EnsemblMetazoa" id="XP_011667501"/>
    </source>
</evidence>
<comment type="similarity">
    <text evidence="1 5">Belongs to the short-chain dehydrogenases/reductases (SDR) family.</text>
</comment>
<dbReference type="Pfam" id="PF00106">
    <property type="entry name" value="adh_short"/>
    <property type="match status" value="1"/>
</dbReference>
<dbReference type="GO" id="GO:0004090">
    <property type="term" value="F:carbonyl reductase (NADPH) activity"/>
    <property type="evidence" value="ECO:0000318"/>
    <property type="project" value="GO_Central"/>
</dbReference>
<evidence type="ECO:0000313" key="7">
    <source>
        <dbReference type="Proteomes" id="UP000007110"/>
    </source>
</evidence>
<organism evidence="6 7">
    <name type="scientific">Strongylocentrotus purpuratus</name>
    <name type="common">Purple sea urchin</name>
    <dbReference type="NCBI Taxonomy" id="7668"/>
    <lineage>
        <taxon>Eukaryota</taxon>
        <taxon>Metazoa</taxon>
        <taxon>Echinodermata</taxon>
        <taxon>Eleutherozoa</taxon>
        <taxon>Echinozoa</taxon>
        <taxon>Echinoidea</taxon>
        <taxon>Euechinoidea</taxon>
        <taxon>Echinacea</taxon>
        <taxon>Camarodonta</taxon>
        <taxon>Echinidea</taxon>
        <taxon>Strongylocentrotidae</taxon>
        <taxon>Strongylocentrotus</taxon>
    </lineage>
</organism>
<dbReference type="PANTHER" id="PTHR43963:SF4">
    <property type="entry name" value="CARBONYL REDUCTASE (NADPH)"/>
    <property type="match status" value="1"/>
</dbReference>
<dbReference type="PRINTS" id="PR00081">
    <property type="entry name" value="GDHRDH"/>
</dbReference>
<dbReference type="EnsemblMetazoa" id="XM_011669199">
    <property type="protein sequence ID" value="XP_011667501"/>
    <property type="gene ID" value="LOC100889317"/>
</dbReference>
<dbReference type="SUPFAM" id="SSF51735">
    <property type="entry name" value="NAD(P)-binding Rossmann-fold domains"/>
    <property type="match status" value="1"/>
</dbReference>
<dbReference type="GeneID" id="100889317"/>
<evidence type="ECO:0000256" key="3">
    <source>
        <dbReference type="ARBA" id="ARBA00023002"/>
    </source>
</evidence>
<accession>A0A7M7HGS0</accession>
<evidence type="ECO:0000256" key="2">
    <source>
        <dbReference type="ARBA" id="ARBA00022857"/>
    </source>
</evidence>
<dbReference type="KEGG" id="spu:100889317"/>
<protein>
    <recommendedName>
        <fullName evidence="4">carbonyl reductase (NADPH)</fullName>
        <ecNumber evidence="4">1.1.1.184</ecNumber>
    </recommendedName>
</protein>
<evidence type="ECO:0000256" key="5">
    <source>
        <dbReference type="RuleBase" id="RU000363"/>
    </source>
</evidence>
<evidence type="ECO:0000256" key="4">
    <source>
        <dbReference type="ARBA" id="ARBA00026118"/>
    </source>
</evidence>
<dbReference type="PRINTS" id="PR00080">
    <property type="entry name" value="SDRFAMILY"/>
</dbReference>
<keyword evidence="7" id="KW-1185">Reference proteome</keyword>
<dbReference type="Proteomes" id="UP000007110">
    <property type="component" value="Unassembled WGS sequence"/>
</dbReference>
<dbReference type="InterPro" id="IPR002347">
    <property type="entry name" value="SDR_fam"/>
</dbReference>